<evidence type="ECO:0000256" key="2">
    <source>
        <dbReference type="ARBA" id="ARBA00022723"/>
    </source>
</evidence>
<accession>A0AAN7UZ34</accession>
<feature type="domain" description="C2H2-type" evidence="12">
    <location>
        <begin position="206"/>
        <end position="233"/>
    </location>
</feature>
<dbReference type="Gene3D" id="3.30.160.60">
    <property type="entry name" value="Classic Zinc Finger"/>
    <property type="match status" value="10"/>
</dbReference>
<feature type="domain" description="C2H2-type" evidence="12">
    <location>
        <begin position="512"/>
        <end position="539"/>
    </location>
</feature>
<feature type="domain" description="C2H2-type" evidence="12">
    <location>
        <begin position="569"/>
        <end position="596"/>
    </location>
</feature>
<evidence type="ECO:0000256" key="6">
    <source>
        <dbReference type="ARBA" id="ARBA00023015"/>
    </source>
</evidence>
<dbReference type="AlphaFoldDB" id="A0AAN7UZ34"/>
<evidence type="ECO:0000256" key="8">
    <source>
        <dbReference type="ARBA" id="ARBA00023163"/>
    </source>
</evidence>
<evidence type="ECO:0000256" key="11">
    <source>
        <dbReference type="SAM" id="MobiDB-lite"/>
    </source>
</evidence>
<evidence type="ECO:0000259" key="12">
    <source>
        <dbReference type="PROSITE" id="PS50157"/>
    </source>
</evidence>
<evidence type="ECO:0000256" key="9">
    <source>
        <dbReference type="ARBA" id="ARBA00023242"/>
    </source>
</evidence>
<name>A0AAN7UZ34_9COLE</name>
<reference evidence="13 14" key="1">
    <citation type="journal article" date="2024" name="Insects">
        <title>An Improved Chromosome-Level Genome Assembly of the Firefly Pyrocoelia pectoralis.</title>
        <authorList>
            <person name="Fu X."/>
            <person name="Meyer-Rochow V.B."/>
            <person name="Ballantyne L."/>
            <person name="Zhu X."/>
        </authorList>
    </citation>
    <scope>NUCLEOTIDE SEQUENCE [LARGE SCALE GENOMIC DNA]</scope>
    <source>
        <strain evidence="13">XCY_ONT2</strain>
    </source>
</reference>
<dbReference type="EMBL" id="JAVRBK010000008">
    <property type="protein sequence ID" value="KAK5639820.1"/>
    <property type="molecule type" value="Genomic_DNA"/>
</dbReference>
<dbReference type="GO" id="GO:0008270">
    <property type="term" value="F:zinc ion binding"/>
    <property type="evidence" value="ECO:0007669"/>
    <property type="project" value="UniProtKB-KW"/>
</dbReference>
<dbReference type="PROSITE" id="PS50157">
    <property type="entry name" value="ZINC_FINGER_C2H2_2"/>
    <property type="match status" value="16"/>
</dbReference>
<dbReference type="Proteomes" id="UP001329430">
    <property type="component" value="Chromosome 8"/>
</dbReference>
<feature type="domain" description="C2H2-type" evidence="12">
    <location>
        <begin position="24"/>
        <end position="53"/>
    </location>
</feature>
<keyword evidence="2" id="KW-0479">Metal-binding</keyword>
<feature type="domain" description="C2H2-type" evidence="12">
    <location>
        <begin position="421"/>
        <end position="443"/>
    </location>
</feature>
<evidence type="ECO:0000256" key="5">
    <source>
        <dbReference type="ARBA" id="ARBA00022833"/>
    </source>
</evidence>
<dbReference type="FunFam" id="3.30.160.60:FF:003122">
    <property type="entry name" value="Meiotic central spindle, isoform B"/>
    <property type="match status" value="1"/>
</dbReference>
<feature type="compositionally biased region" description="Basic and acidic residues" evidence="11">
    <location>
        <begin position="341"/>
        <end position="350"/>
    </location>
</feature>
<comment type="subcellular location">
    <subcellularLocation>
        <location evidence="1">Nucleus</location>
    </subcellularLocation>
</comment>
<feature type="domain" description="C2H2-type" evidence="12">
    <location>
        <begin position="452"/>
        <end position="476"/>
    </location>
</feature>
<feature type="domain" description="C2H2-type" evidence="12">
    <location>
        <begin position="541"/>
        <end position="568"/>
    </location>
</feature>
<gene>
    <name evidence="13" type="ORF">RI129_010631</name>
</gene>
<keyword evidence="4 10" id="KW-0863">Zinc-finger</keyword>
<keyword evidence="9" id="KW-0539">Nucleus</keyword>
<dbReference type="InterPro" id="IPR013087">
    <property type="entry name" value="Znf_C2H2_type"/>
</dbReference>
<dbReference type="SMART" id="SM00355">
    <property type="entry name" value="ZnF_C2H2"/>
    <property type="match status" value="17"/>
</dbReference>
<evidence type="ECO:0000313" key="13">
    <source>
        <dbReference type="EMBL" id="KAK5639820.1"/>
    </source>
</evidence>
<feature type="domain" description="C2H2-type" evidence="12">
    <location>
        <begin position="87"/>
        <end position="115"/>
    </location>
</feature>
<keyword evidence="8" id="KW-0804">Transcription</keyword>
<sequence length="659" mass="76275">MNNFSENEKNTKITGDENTNKILYNCKYCSKKYKLLTRLQTHEKSCAQTLQEKKCESEKACKTCGQIFKYAKKLERHELMHTLQHNFSCKYCQLHFATRHELNLHRTSEHSDKARKRKCKMCPDSVFETKEEYFVHINEEHKGKCGDYHMCCDCGKQFKTKGELNNHNKSRCGTIKLYICKVCGQKLMTAGSLYNHMLRHTVKCSNMCGYCGKMFLTIGQLRVHERTHTQEKAFVCNVCGKGFCHRQSLITHSSLHTGVKPYQCENCGGSFSCVGNLIKHRQTHADTCGSIPLTNHRVNNPSTKLKVKINTPITSKIKLIKKEKEILEKLTVYKNKLRKKPDPVENKATDEVSPQADEPTSEGSECNNHTDDATKQEPEREEVPLTKPLTEKPQPRRRKRKIKVELEEFVKAKGNGTTSEYVCQYCNKRYTNVRLLFRHEKGHEKLAQISSYKCSCCKGTFETREACRQHQQNVHADILGCQDCDKIFSNVDSLRSHIRIFHKGVPKKVYVYVCDKCGVQFRQKILLHQHEKNNCERGPMYECEICGKSFHSVHTRKSHLRIHDPKKKFLCKFCGKNFRWKGQLKVHERSHTGEKPFKCLYCPKAFGYRESLITHTSLHTGIKPHLCRACGSRFSCIGNLIKHRTTHASTCGVWYTKNQ</sequence>
<evidence type="ECO:0000256" key="7">
    <source>
        <dbReference type="ARBA" id="ARBA00023125"/>
    </source>
</evidence>
<protein>
    <recommendedName>
        <fullName evidence="12">C2H2-type domain-containing protein</fullName>
    </recommendedName>
</protein>
<dbReference type="PANTHER" id="PTHR24390:SF159">
    <property type="entry name" value="GROWTH FACTOR INDEPENDENT 1 TRANSCRIPTIONAL REPRESSOR"/>
    <property type="match status" value="1"/>
</dbReference>
<feature type="region of interest" description="Disordered" evidence="11">
    <location>
        <begin position="341"/>
        <end position="399"/>
    </location>
</feature>
<evidence type="ECO:0000256" key="4">
    <source>
        <dbReference type="ARBA" id="ARBA00022771"/>
    </source>
</evidence>
<feature type="domain" description="C2H2-type" evidence="12">
    <location>
        <begin position="59"/>
        <end position="86"/>
    </location>
</feature>
<dbReference type="FunFam" id="3.30.160.60:FF:000003">
    <property type="entry name" value="Zinc finger protein 3 homolog"/>
    <property type="match status" value="1"/>
</dbReference>
<evidence type="ECO:0000313" key="14">
    <source>
        <dbReference type="Proteomes" id="UP001329430"/>
    </source>
</evidence>
<organism evidence="13 14">
    <name type="scientific">Pyrocoelia pectoralis</name>
    <dbReference type="NCBI Taxonomy" id="417401"/>
    <lineage>
        <taxon>Eukaryota</taxon>
        <taxon>Metazoa</taxon>
        <taxon>Ecdysozoa</taxon>
        <taxon>Arthropoda</taxon>
        <taxon>Hexapoda</taxon>
        <taxon>Insecta</taxon>
        <taxon>Pterygota</taxon>
        <taxon>Neoptera</taxon>
        <taxon>Endopterygota</taxon>
        <taxon>Coleoptera</taxon>
        <taxon>Polyphaga</taxon>
        <taxon>Elateriformia</taxon>
        <taxon>Elateroidea</taxon>
        <taxon>Lampyridae</taxon>
        <taxon>Lampyrinae</taxon>
        <taxon>Pyrocoelia</taxon>
    </lineage>
</organism>
<dbReference type="GO" id="GO:0005634">
    <property type="term" value="C:nucleus"/>
    <property type="evidence" value="ECO:0007669"/>
    <property type="project" value="UniProtKB-SubCell"/>
</dbReference>
<proteinExistence type="predicted"/>
<dbReference type="Pfam" id="PF00096">
    <property type="entry name" value="zf-C2H2"/>
    <property type="match status" value="6"/>
</dbReference>
<dbReference type="PANTHER" id="PTHR24390">
    <property type="entry name" value="ZINC FINGER PROTEIN"/>
    <property type="match status" value="1"/>
</dbReference>
<keyword evidence="5" id="KW-0862">Zinc</keyword>
<dbReference type="InterPro" id="IPR036236">
    <property type="entry name" value="Znf_C2H2_sf"/>
</dbReference>
<feature type="domain" description="C2H2-type" evidence="12">
    <location>
        <begin position="234"/>
        <end position="261"/>
    </location>
</feature>
<feature type="domain" description="C2H2-type" evidence="12">
    <location>
        <begin position="597"/>
        <end position="624"/>
    </location>
</feature>
<dbReference type="GO" id="GO:0000978">
    <property type="term" value="F:RNA polymerase II cis-regulatory region sequence-specific DNA binding"/>
    <property type="evidence" value="ECO:0007669"/>
    <property type="project" value="TreeGrafter"/>
</dbReference>
<dbReference type="GO" id="GO:0006357">
    <property type="term" value="P:regulation of transcription by RNA polymerase II"/>
    <property type="evidence" value="ECO:0007669"/>
    <property type="project" value="TreeGrafter"/>
</dbReference>
<evidence type="ECO:0000256" key="1">
    <source>
        <dbReference type="ARBA" id="ARBA00004123"/>
    </source>
</evidence>
<feature type="compositionally biased region" description="Basic and acidic residues" evidence="11">
    <location>
        <begin position="368"/>
        <end position="394"/>
    </location>
</feature>
<dbReference type="SUPFAM" id="SSF57667">
    <property type="entry name" value="beta-beta-alpha zinc fingers"/>
    <property type="match status" value="7"/>
</dbReference>
<dbReference type="GO" id="GO:0003700">
    <property type="term" value="F:DNA-binding transcription factor activity"/>
    <property type="evidence" value="ECO:0007669"/>
    <property type="project" value="TreeGrafter"/>
</dbReference>
<evidence type="ECO:0000256" key="10">
    <source>
        <dbReference type="PROSITE-ProRule" id="PRU00042"/>
    </source>
</evidence>
<dbReference type="FunFam" id="3.30.160.60:FF:002343">
    <property type="entry name" value="Zinc finger protein 33A"/>
    <property type="match status" value="1"/>
</dbReference>
<feature type="domain" description="C2H2-type" evidence="12">
    <location>
        <begin position="625"/>
        <end position="648"/>
    </location>
</feature>
<feature type="domain" description="C2H2-type" evidence="12">
    <location>
        <begin position="149"/>
        <end position="176"/>
    </location>
</feature>
<feature type="domain" description="C2H2-type" evidence="12">
    <location>
        <begin position="479"/>
        <end position="507"/>
    </location>
</feature>
<feature type="domain" description="C2H2-type" evidence="12">
    <location>
        <begin position="262"/>
        <end position="285"/>
    </location>
</feature>
<keyword evidence="7" id="KW-0238">DNA-binding</keyword>
<keyword evidence="3" id="KW-0677">Repeat</keyword>
<feature type="domain" description="C2H2-type" evidence="12">
    <location>
        <begin position="178"/>
        <end position="201"/>
    </location>
</feature>
<keyword evidence="6" id="KW-0805">Transcription regulation</keyword>
<dbReference type="FunFam" id="3.30.160.60:FF:002388">
    <property type="entry name" value="Uncharacterized protein, isoform B"/>
    <property type="match status" value="2"/>
</dbReference>
<keyword evidence="14" id="KW-1185">Reference proteome</keyword>
<comment type="caution">
    <text evidence="13">The sequence shown here is derived from an EMBL/GenBank/DDBJ whole genome shotgun (WGS) entry which is preliminary data.</text>
</comment>
<evidence type="ECO:0000256" key="3">
    <source>
        <dbReference type="ARBA" id="ARBA00022737"/>
    </source>
</evidence>
<dbReference type="PROSITE" id="PS00028">
    <property type="entry name" value="ZINC_FINGER_C2H2_1"/>
    <property type="match status" value="13"/>
</dbReference>